<name>A0A9D1DN01_9FIRM</name>
<evidence type="ECO:0000256" key="11">
    <source>
        <dbReference type="PIRSR" id="PIRSR000099-2"/>
    </source>
</evidence>
<dbReference type="InterPro" id="IPR012131">
    <property type="entry name" value="Hstdl_DH"/>
</dbReference>
<keyword evidence="4 8" id="KW-0479">Metal-binding</keyword>
<evidence type="ECO:0000256" key="6">
    <source>
        <dbReference type="ARBA" id="ARBA00023002"/>
    </source>
</evidence>
<evidence type="ECO:0000256" key="1">
    <source>
        <dbReference type="ARBA" id="ARBA00003850"/>
    </source>
</evidence>
<dbReference type="Gene3D" id="1.20.5.1300">
    <property type="match status" value="1"/>
</dbReference>
<dbReference type="GO" id="GO:0051287">
    <property type="term" value="F:NAD binding"/>
    <property type="evidence" value="ECO:0007669"/>
    <property type="project" value="InterPro"/>
</dbReference>
<dbReference type="CDD" id="cd06572">
    <property type="entry name" value="Histidinol_dh"/>
    <property type="match status" value="1"/>
</dbReference>
<dbReference type="Proteomes" id="UP000824238">
    <property type="component" value="Unassembled WGS sequence"/>
</dbReference>
<feature type="binding site" evidence="8 12">
    <location>
        <position position="252"/>
    </location>
    <ligand>
        <name>substrate</name>
    </ligand>
</feature>
<dbReference type="InterPro" id="IPR016161">
    <property type="entry name" value="Ald_DH/histidinol_DH"/>
</dbReference>
<feature type="active site" description="Proton acceptor" evidence="8 10">
    <location>
        <position position="320"/>
    </location>
</feature>
<dbReference type="PANTHER" id="PTHR21256">
    <property type="entry name" value="HISTIDINOL DEHYDROGENASE HDH"/>
    <property type="match status" value="1"/>
</dbReference>
<comment type="function">
    <text evidence="1 8">Catalyzes the sequential NAD-dependent oxidations of L-histidinol to L-histidinaldehyde and then to L-histidine.</text>
</comment>
<feature type="binding site" evidence="8 13">
    <location>
        <position position="413"/>
    </location>
    <ligand>
        <name>Zn(2+)</name>
        <dbReference type="ChEBI" id="CHEBI:29105"/>
    </ligand>
</feature>
<evidence type="ECO:0000313" key="15">
    <source>
        <dbReference type="EMBL" id="HIR55874.1"/>
    </source>
</evidence>
<evidence type="ECO:0000256" key="7">
    <source>
        <dbReference type="ARBA" id="ARBA00049489"/>
    </source>
</evidence>
<comment type="caution">
    <text evidence="15">The sequence shown here is derived from an EMBL/GenBank/DDBJ whole genome shotgun (WGS) entry which is preliminary data.</text>
</comment>
<dbReference type="EMBL" id="DVHH01000235">
    <property type="protein sequence ID" value="HIR55874.1"/>
    <property type="molecule type" value="Genomic_DNA"/>
</dbReference>
<accession>A0A9D1DN01</accession>
<feature type="binding site" evidence="8 12">
    <location>
        <position position="413"/>
    </location>
    <ligand>
        <name>substrate</name>
    </ligand>
</feature>
<keyword evidence="8" id="KW-0368">Histidine biosynthesis</keyword>
<dbReference type="PIRSF" id="PIRSF000099">
    <property type="entry name" value="Histidinol_dh"/>
    <property type="match status" value="1"/>
</dbReference>
<dbReference type="HAMAP" id="MF_01024">
    <property type="entry name" value="HisD"/>
    <property type="match status" value="1"/>
</dbReference>
<dbReference type="Gene3D" id="3.40.50.1980">
    <property type="entry name" value="Nitrogenase molybdenum iron protein domain"/>
    <property type="match status" value="2"/>
</dbReference>
<reference evidence="15" key="2">
    <citation type="journal article" date="2021" name="PeerJ">
        <title>Extensive microbial diversity within the chicken gut microbiome revealed by metagenomics and culture.</title>
        <authorList>
            <person name="Gilroy R."/>
            <person name="Ravi A."/>
            <person name="Getino M."/>
            <person name="Pursley I."/>
            <person name="Horton D.L."/>
            <person name="Alikhan N.F."/>
            <person name="Baker D."/>
            <person name="Gharbi K."/>
            <person name="Hall N."/>
            <person name="Watson M."/>
            <person name="Adriaenssens E.M."/>
            <person name="Foster-Nyarko E."/>
            <person name="Jarju S."/>
            <person name="Secka A."/>
            <person name="Antonio M."/>
            <person name="Oren A."/>
            <person name="Chaudhuri R.R."/>
            <person name="La Ragione R."/>
            <person name="Hildebrand F."/>
            <person name="Pallen M.J."/>
        </authorList>
    </citation>
    <scope>NUCLEOTIDE SEQUENCE</scope>
    <source>
        <strain evidence="15">ChiGjej3B3-7149</strain>
    </source>
</reference>
<feature type="binding site" evidence="8 13">
    <location>
        <position position="255"/>
    </location>
    <ligand>
        <name>Zn(2+)</name>
        <dbReference type="ChEBI" id="CHEBI:29105"/>
    </ligand>
</feature>
<keyword evidence="8" id="KW-0028">Amino-acid biosynthesis</keyword>
<dbReference type="GO" id="GO:0000105">
    <property type="term" value="P:L-histidine biosynthetic process"/>
    <property type="evidence" value="ECO:0007669"/>
    <property type="project" value="UniProtKB-UniRule"/>
</dbReference>
<evidence type="ECO:0000256" key="5">
    <source>
        <dbReference type="ARBA" id="ARBA00022833"/>
    </source>
</evidence>
<dbReference type="InterPro" id="IPR001692">
    <property type="entry name" value="Histidinol_DH_CS"/>
</dbReference>
<feature type="binding site" evidence="8 12">
    <location>
        <position position="354"/>
    </location>
    <ligand>
        <name>substrate</name>
    </ligand>
</feature>
<evidence type="ECO:0000256" key="3">
    <source>
        <dbReference type="ARBA" id="ARBA00012965"/>
    </source>
</evidence>
<dbReference type="PANTHER" id="PTHR21256:SF2">
    <property type="entry name" value="HISTIDINE BIOSYNTHESIS TRIFUNCTIONAL PROTEIN"/>
    <property type="match status" value="1"/>
</dbReference>
<feature type="binding site" evidence="8 12">
    <location>
        <position position="230"/>
    </location>
    <ligand>
        <name>substrate</name>
    </ligand>
</feature>
<proteinExistence type="inferred from homology"/>
<keyword evidence="6 8" id="KW-0560">Oxidoreductase</keyword>
<reference evidence="15" key="1">
    <citation type="submission" date="2020-10" db="EMBL/GenBank/DDBJ databases">
        <authorList>
            <person name="Gilroy R."/>
        </authorList>
    </citation>
    <scope>NUCLEOTIDE SEQUENCE</scope>
    <source>
        <strain evidence="15">ChiGjej3B3-7149</strain>
    </source>
</reference>
<evidence type="ECO:0000256" key="4">
    <source>
        <dbReference type="ARBA" id="ARBA00022723"/>
    </source>
</evidence>
<dbReference type="NCBIfam" id="TIGR00069">
    <property type="entry name" value="hisD"/>
    <property type="match status" value="1"/>
</dbReference>
<organism evidence="15 16">
    <name type="scientific">Candidatus Scatomorpha intestinigallinarum</name>
    <dbReference type="NCBI Taxonomy" id="2840923"/>
    <lineage>
        <taxon>Bacteria</taxon>
        <taxon>Bacillati</taxon>
        <taxon>Bacillota</taxon>
        <taxon>Clostridia</taxon>
        <taxon>Eubacteriales</taxon>
        <taxon>Candidatus Scatomorpha</taxon>
    </lineage>
</organism>
<dbReference type="FunFam" id="3.40.50.1980:FF:000026">
    <property type="entry name" value="Histidinol dehydrogenase"/>
    <property type="match status" value="1"/>
</dbReference>
<evidence type="ECO:0000256" key="10">
    <source>
        <dbReference type="PIRSR" id="PIRSR000099-1"/>
    </source>
</evidence>
<evidence type="ECO:0000256" key="12">
    <source>
        <dbReference type="PIRSR" id="PIRSR000099-3"/>
    </source>
</evidence>
<feature type="binding site" evidence="8 13">
    <location>
        <position position="354"/>
    </location>
    <ligand>
        <name>Zn(2+)</name>
        <dbReference type="ChEBI" id="CHEBI:29105"/>
    </ligand>
</feature>
<comment type="catalytic activity">
    <reaction evidence="7 8">
        <text>L-histidinol + 2 NAD(+) + H2O = L-histidine + 2 NADH + 3 H(+)</text>
        <dbReference type="Rhea" id="RHEA:20641"/>
        <dbReference type="ChEBI" id="CHEBI:15377"/>
        <dbReference type="ChEBI" id="CHEBI:15378"/>
        <dbReference type="ChEBI" id="CHEBI:57540"/>
        <dbReference type="ChEBI" id="CHEBI:57595"/>
        <dbReference type="ChEBI" id="CHEBI:57699"/>
        <dbReference type="ChEBI" id="CHEBI:57945"/>
        <dbReference type="EC" id="1.1.1.23"/>
    </reaction>
</comment>
<dbReference type="SUPFAM" id="SSF53720">
    <property type="entry name" value="ALDH-like"/>
    <property type="match status" value="1"/>
</dbReference>
<dbReference type="GO" id="GO:0004399">
    <property type="term" value="F:histidinol dehydrogenase activity"/>
    <property type="evidence" value="ECO:0007669"/>
    <property type="project" value="UniProtKB-UniRule"/>
</dbReference>
<feature type="binding site" evidence="8 13">
    <location>
        <position position="252"/>
    </location>
    <ligand>
        <name>Zn(2+)</name>
        <dbReference type="ChEBI" id="CHEBI:29105"/>
    </ligand>
</feature>
<comment type="pathway">
    <text evidence="8">Amino-acid biosynthesis; L-histidine biosynthesis; L-histidine from 5-phospho-alpha-D-ribose 1-diphosphate: step 9/9.</text>
</comment>
<dbReference type="PROSITE" id="PS00611">
    <property type="entry name" value="HISOL_DEHYDROGENASE"/>
    <property type="match status" value="1"/>
</dbReference>
<evidence type="ECO:0000256" key="13">
    <source>
        <dbReference type="PIRSR" id="PIRSR000099-4"/>
    </source>
</evidence>
<comment type="cofactor">
    <cofactor evidence="8 13">
        <name>Zn(2+)</name>
        <dbReference type="ChEBI" id="CHEBI:29105"/>
    </cofactor>
    <text evidence="8 13">Binds 1 zinc ion per subunit.</text>
</comment>
<evidence type="ECO:0000256" key="14">
    <source>
        <dbReference type="RuleBase" id="RU004175"/>
    </source>
</evidence>
<evidence type="ECO:0000313" key="16">
    <source>
        <dbReference type="Proteomes" id="UP000824238"/>
    </source>
</evidence>
<dbReference type="EC" id="1.1.1.23" evidence="3 8"/>
<dbReference type="GO" id="GO:0005829">
    <property type="term" value="C:cytosol"/>
    <property type="evidence" value="ECO:0007669"/>
    <property type="project" value="TreeGrafter"/>
</dbReference>
<evidence type="ECO:0000256" key="2">
    <source>
        <dbReference type="ARBA" id="ARBA00010178"/>
    </source>
</evidence>
<keyword evidence="5 8" id="KW-0862">Zinc</keyword>
<feature type="binding site" evidence="8 12">
    <location>
        <position position="408"/>
    </location>
    <ligand>
        <name>substrate</name>
    </ligand>
</feature>
<evidence type="ECO:0000256" key="8">
    <source>
        <dbReference type="HAMAP-Rule" id="MF_01024"/>
    </source>
</evidence>
<feature type="active site" description="Proton acceptor" evidence="8 10">
    <location>
        <position position="321"/>
    </location>
</feature>
<sequence length="426" mass="45466">MIRIMKSGETPASELFARTASDRDVSGTVAEIIANVRKNGDAALMEYNAKFDRAEGVALEVTPEELEAAVKAVDPEFLRVLERAGENIRAFHERQLQRDCILTRPDGSMLGQRIIPMQRVGLYIPGGTAAYPSSVLMNCIPAKIAGVDEIVMPTPASGGEVSPAILAAAKVAGVDRVFRVGGAQAVAALAYGTETVPRVDKIVGPGNAFVAEAKRQVFGQVAIDMIAGPSEILIVADRTADPVWLAADMLSQAEHDRLATAILITDSAALAEKTAAELEAQLAVLPRKDIAGASIEANGKIIVTDDLSEAVDIANEIAPEHLELCVERPFDWLGRVRNAGSVFLGHYCPEPLGDYLSGTNHTLPTMGTARFSSPLGVDDFIKRSYFSYYTAEGLESVADDVALFADTEGLHAHAVSATIRRRGRSE</sequence>
<keyword evidence="8 11" id="KW-0520">NAD</keyword>
<gene>
    <name evidence="8 15" type="primary">hisD</name>
    <name evidence="15" type="ORF">IAD36_09805</name>
</gene>
<dbReference type="InterPro" id="IPR022695">
    <property type="entry name" value="Histidinol_DH_monofunct"/>
</dbReference>
<dbReference type="AlphaFoldDB" id="A0A9D1DN01"/>
<dbReference type="FunFam" id="3.40.50.1980:FF:000001">
    <property type="entry name" value="Histidinol dehydrogenase"/>
    <property type="match status" value="1"/>
</dbReference>
<feature type="binding site" evidence="8 11">
    <location>
        <position position="123"/>
    </location>
    <ligand>
        <name>NAD(+)</name>
        <dbReference type="ChEBI" id="CHEBI:57540"/>
    </ligand>
</feature>
<feature type="binding site" evidence="8 11">
    <location>
        <position position="207"/>
    </location>
    <ligand>
        <name>NAD(+)</name>
        <dbReference type="ChEBI" id="CHEBI:57540"/>
    </ligand>
</feature>
<evidence type="ECO:0000256" key="9">
    <source>
        <dbReference type="PIRNR" id="PIRNR000099"/>
    </source>
</evidence>
<feature type="binding site" evidence="8 12">
    <location>
        <position position="255"/>
    </location>
    <ligand>
        <name>substrate</name>
    </ligand>
</feature>
<feature type="binding site" evidence="8 12">
    <location>
        <position position="321"/>
    </location>
    <ligand>
        <name>substrate</name>
    </ligand>
</feature>
<comment type="similarity">
    <text evidence="2 8 9 14">Belongs to the histidinol dehydrogenase family.</text>
</comment>
<protein>
    <recommendedName>
        <fullName evidence="3 8">Histidinol dehydrogenase</fullName>
        <shortName evidence="8">HDH</shortName>
        <ecNumber evidence="3 8">1.1.1.23</ecNumber>
    </recommendedName>
</protein>
<dbReference type="Pfam" id="PF00815">
    <property type="entry name" value="Histidinol_dh"/>
    <property type="match status" value="1"/>
</dbReference>
<dbReference type="GO" id="GO:0008270">
    <property type="term" value="F:zinc ion binding"/>
    <property type="evidence" value="ECO:0007669"/>
    <property type="project" value="UniProtKB-UniRule"/>
</dbReference>
<feature type="binding site" evidence="8 11">
    <location>
        <position position="184"/>
    </location>
    <ligand>
        <name>NAD(+)</name>
        <dbReference type="ChEBI" id="CHEBI:57540"/>
    </ligand>
</feature>
<dbReference type="PRINTS" id="PR00083">
    <property type="entry name" value="HOLDHDRGNASE"/>
</dbReference>